<protein>
    <submittedName>
        <fullName evidence="1">Uncharacterized protein</fullName>
    </submittedName>
</protein>
<evidence type="ECO:0000313" key="2">
    <source>
        <dbReference type="Proteomes" id="UP000254082"/>
    </source>
</evidence>
<gene>
    <name evidence="1" type="ORF">NCTC11391_01296</name>
</gene>
<dbReference type="RefSeq" id="WP_019768638.1">
    <property type="nucleotide sequence ID" value="NZ_UHFA01000002.1"/>
</dbReference>
<accession>A0A380JFX5</accession>
<keyword evidence="2" id="KW-1185">Reference proteome</keyword>
<evidence type="ECO:0000313" key="1">
    <source>
        <dbReference type="EMBL" id="SUN36251.1"/>
    </source>
</evidence>
<organism evidence="1 2">
    <name type="scientific">Streptococcus downei MFe28</name>
    <dbReference type="NCBI Taxonomy" id="764290"/>
    <lineage>
        <taxon>Bacteria</taxon>
        <taxon>Bacillati</taxon>
        <taxon>Bacillota</taxon>
        <taxon>Bacilli</taxon>
        <taxon>Lactobacillales</taxon>
        <taxon>Streptococcaceae</taxon>
        <taxon>Streptococcus</taxon>
    </lineage>
</organism>
<name>A0A380JFX5_STRDO</name>
<reference evidence="1 2" key="1">
    <citation type="submission" date="2018-06" db="EMBL/GenBank/DDBJ databases">
        <authorList>
            <consortium name="Pathogen Informatics"/>
            <person name="Doyle S."/>
        </authorList>
    </citation>
    <scope>NUCLEOTIDE SEQUENCE [LARGE SCALE GENOMIC DNA]</scope>
    <source>
        <strain evidence="2">NCTC 11391</strain>
    </source>
</reference>
<dbReference type="AlphaFoldDB" id="A0A380JFX5"/>
<dbReference type="Proteomes" id="UP000254082">
    <property type="component" value="Unassembled WGS sequence"/>
</dbReference>
<proteinExistence type="predicted"/>
<sequence length="59" mass="6646">MINIDKFDQLNANDLSNCIGGYCGRYGLIAYGLGGALTGSFYCTGYENHYREMQRNYGY</sequence>
<dbReference type="EMBL" id="UHFA01000002">
    <property type="protein sequence ID" value="SUN36251.1"/>
    <property type="molecule type" value="Genomic_DNA"/>
</dbReference>